<evidence type="ECO:0000313" key="3">
    <source>
        <dbReference type="Proteomes" id="UP000307169"/>
    </source>
</evidence>
<evidence type="ECO:0000313" key="2">
    <source>
        <dbReference type="EMBL" id="TIC63516.1"/>
    </source>
</evidence>
<evidence type="ECO:0000313" key="1">
    <source>
        <dbReference type="EMBL" id="TIB97866.1"/>
    </source>
</evidence>
<dbReference type="Proteomes" id="UP000307169">
    <property type="component" value="Unassembled WGS sequence"/>
</dbReference>
<proteinExistence type="predicted"/>
<protein>
    <recommendedName>
        <fullName evidence="5">PB1 domain-containing protein</fullName>
    </recommendedName>
</protein>
<gene>
    <name evidence="2" type="ORF">E3Q01_03321</name>
    <name evidence="1" type="ORF">E3Q17_03227</name>
</gene>
<dbReference type="SUPFAM" id="SSF54277">
    <property type="entry name" value="CAD &amp; PB1 domains"/>
    <property type="match status" value="1"/>
</dbReference>
<dbReference type="Gene3D" id="3.10.20.90">
    <property type="entry name" value="Phosphatidylinositol 3-kinase Catalytic Subunit, Chain A, domain 1"/>
    <property type="match status" value="1"/>
</dbReference>
<dbReference type="EMBL" id="SPRH01000043">
    <property type="protein sequence ID" value="TIB97866.1"/>
    <property type="molecule type" value="Genomic_DNA"/>
</dbReference>
<sequence>MVLTYKFIKHGEIRKRVSDDRFDYQQLKSVASYLHSVPVSDIIHFQYIDSDGDNITLTTDDELACAYDEFGDVFTFTVVTATPPTSASINSPVYSNHVSFAEPPSTPAQSEALPALEDIIYSPLANTRQSLDDLVRYLDNLSQNAVSQPEKETYEHCKKLADRLRALTQNPHISRVHQLTHASIDTLNMTFNSLIRCAKEVRDVLTDGETGGILPRTSSRGTPPLEASTYPARIDSAELLLPVQGPPGR</sequence>
<evidence type="ECO:0008006" key="5">
    <source>
        <dbReference type="Google" id="ProtNLM"/>
    </source>
</evidence>
<dbReference type="Proteomes" id="UP000310708">
    <property type="component" value="Unassembled WGS sequence"/>
</dbReference>
<dbReference type="EMBL" id="SPRX01000046">
    <property type="protein sequence ID" value="TIC63516.1"/>
    <property type="molecule type" value="Genomic_DNA"/>
</dbReference>
<accession>A0A4T0PL71</accession>
<evidence type="ECO:0000313" key="4">
    <source>
        <dbReference type="Proteomes" id="UP000310708"/>
    </source>
</evidence>
<reference evidence="3 4" key="1">
    <citation type="submission" date="2019-03" db="EMBL/GenBank/DDBJ databases">
        <title>Sequencing 25 genomes of Wallemia mellicola.</title>
        <authorList>
            <person name="Gostincar C."/>
        </authorList>
    </citation>
    <scope>NUCLEOTIDE SEQUENCE [LARGE SCALE GENOMIC DNA]</scope>
    <source>
        <strain evidence="1 3">EXF-1262</strain>
        <strain evidence="2 4">EXF-757</strain>
    </source>
</reference>
<name>A0A4T0PL71_9BASI</name>
<comment type="caution">
    <text evidence="1">The sequence shown here is derived from an EMBL/GenBank/DDBJ whole genome shotgun (WGS) entry which is preliminary data.</text>
</comment>
<organism evidence="1 3">
    <name type="scientific">Wallemia mellicola</name>
    <dbReference type="NCBI Taxonomy" id="1708541"/>
    <lineage>
        <taxon>Eukaryota</taxon>
        <taxon>Fungi</taxon>
        <taxon>Dikarya</taxon>
        <taxon>Basidiomycota</taxon>
        <taxon>Wallemiomycotina</taxon>
        <taxon>Wallemiomycetes</taxon>
        <taxon>Wallemiales</taxon>
        <taxon>Wallemiaceae</taxon>
        <taxon>Wallemia</taxon>
    </lineage>
</organism>
<dbReference type="AlphaFoldDB" id="A0A4T0PL71"/>